<dbReference type="SUPFAM" id="SSF55021">
    <property type="entry name" value="ACT-like"/>
    <property type="match status" value="1"/>
</dbReference>
<evidence type="ECO:0000256" key="3">
    <source>
        <dbReference type="ARBA" id="ARBA00021872"/>
    </source>
</evidence>
<dbReference type="RefSeq" id="WP_343872827.1">
    <property type="nucleotide sequence ID" value="NZ_BAAAIX010000010.1"/>
</dbReference>
<dbReference type="InterPro" id="IPR002912">
    <property type="entry name" value="ACT_dom"/>
</dbReference>
<sequence length="306" mass="32709">MLGYFGPAGTFTHQALLSVTDDEARPYPTVAAALDAVREGEVEAALVPIENSVEGGVSATLDNLANGERLMIVREVLLPVQFGLYVRPGTRLADVRRILTHPHAFAQTRDWVAANVPGAQVTEGGSTAAAAAEVADPSSSHDAAICAAVAGEMYGLEAAATGIADNEQAVTRFVLVARQGPPTVRTGADKTTLVAYMREDHPGSLQEILDQFVVRGVNLCRIESRPTKTTLGQYCFSIDAEGHLLDARMAEALLGLHRVCKKVVFLGSYARADRVKPRVPAGQKDEDYTEAQAWLETLRATGRDDA</sequence>
<dbReference type="InterPro" id="IPR008242">
    <property type="entry name" value="Chor_mutase/pphenate_deHydtase"/>
</dbReference>
<dbReference type="PIRSF" id="PIRSF001500">
    <property type="entry name" value="Chor_mut_pdt_Ppr"/>
    <property type="match status" value="1"/>
</dbReference>
<evidence type="ECO:0000256" key="6">
    <source>
        <dbReference type="ARBA" id="ARBA00023222"/>
    </source>
</evidence>
<dbReference type="EC" id="4.2.1.51" evidence="2"/>
<keyword evidence="5" id="KW-0057">Aromatic amino acid biosynthesis</keyword>
<proteinExistence type="predicted"/>
<evidence type="ECO:0000256" key="8">
    <source>
        <dbReference type="ARBA" id="ARBA00047848"/>
    </source>
</evidence>
<evidence type="ECO:0000256" key="7">
    <source>
        <dbReference type="ARBA" id="ARBA00023239"/>
    </source>
</evidence>
<organism evidence="11 12">
    <name type="scientific">Luteococcus peritonei</name>
    <dbReference type="NCBI Taxonomy" id="88874"/>
    <lineage>
        <taxon>Bacteria</taxon>
        <taxon>Bacillati</taxon>
        <taxon>Actinomycetota</taxon>
        <taxon>Actinomycetes</taxon>
        <taxon>Propionibacteriales</taxon>
        <taxon>Propionibacteriaceae</taxon>
        <taxon>Luteococcus</taxon>
    </lineage>
</organism>
<comment type="pathway">
    <text evidence="1">Amino-acid biosynthesis; L-phenylalanine biosynthesis; phenylpyruvate from prephenate: step 1/1.</text>
</comment>
<dbReference type="PANTHER" id="PTHR21022">
    <property type="entry name" value="PREPHENATE DEHYDRATASE P PROTEIN"/>
    <property type="match status" value="1"/>
</dbReference>
<evidence type="ECO:0000259" key="10">
    <source>
        <dbReference type="PROSITE" id="PS51671"/>
    </source>
</evidence>
<dbReference type="NCBIfam" id="NF008865">
    <property type="entry name" value="PRK11898.1"/>
    <property type="match status" value="1"/>
</dbReference>
<dbReference type="EMBL" id="JBHUFZ010000012">
    <property type="protein sequence ID" value="MFD1889727.1"/>
    <property type="molecule type" value="Genomic_DNA"/>
</dbReference>
<evidence type="ECO:0000313" key="11">
    <source>
        <dbReference type="EMBL" id="MFD1889727.1"/>
    </source>
</evidence>
<dbReference type="InterPro" id="IPR001086">
    <property type="entry name" value="Preph_deHydtase"/>
</dbReference>
<dbReference type="Gene3D" id="3.30.70.260">
    <property type="match status" value="1"/>
</dbReference>
<name>A0ABW4RU75_9ACTN</name>
<dbReference type="SUPFAM" id="SSF53850">
    <property type="entry name" value="Periplasmic binding protein-like II"/>
    <property type="match status" value="1"/>
</dbReference>
<dbReference type="PROSITE" id="PS51171">
    <property type="entry name" value="PREPHENATE_DEHYDR_3"/>
    <property type="match status" value="1"/>
</dbReference>
<dbReference type="CDD" id="cd04905">
    <property type="entry name" value="ACT_CM-PDT"/>
    <property type="match status" value="1"/>
</dbReference>
<dbReference type="Gene3D" id="3.40.190.10">
    <property type="entry name" value="Periplasmic binding protein-like II"/>
    <property type="match status" value="2"/>
</dbReference>
<feature type="domain" description="Prephenate dehydratase" evidence="9">
    <location>
        <begin position="1"/>
        <end position="178"/>
    </location>
</feature>
<dbReference type="Pfam" id="PF00800">
    <property type="entry name" value="PDT"/>
    <property type="match status" value="1"/>
</dbReference>
<keyword evidence="6" id="KW-0584">Phenylalanine biosynthesis</keyword>
<evidence type="ECO:0000313" key="12">
    <source>
        <dbReference type="Proteomes" id="UP001597326"/>
    </source>
</evidence>
<comment type="caution">
    <text evidence="11">The sequence shown here is derived from an EMBL/GenBank/DDBJ whole genome shotgun (WGS) entry which is preliminary data.</text>
</comment>
<protein>
    <recommendedName>
        <fullName evidence="3">Prephenate dehydratase</fullName>
        <ecNumber evidence="2">4.2.1.51</ecNumber>
    </recommendedName>
</protein>
<feature type="domain" description="ACT" evidence="10">
    <location>
        <begin position="193"/>
        <end position="277"/>
    </location>
</feature>
<dbReference type="GO" id="GO:0004664">
    <property type="term" value="F:prephenate dehydratase activity"/>
    <property type="evidence" value="ECO:0007669"/>
    <property type="project" value="UniProtKB-EC"/>
</dbReference>
<evidence type="ECO:0000256" key="5">
    <source>
        <dbReference type="ARBA" id="ARBA00023141"/>
    </source>
</evidence>
<keyword evidence="4" id="KW-0028">Amino-acid biosynthesis</keyword>
<dbReference type="PANTHER" id="PTHR21022:SF19">
    <property type="entry name" value="PREPHENATE DEHYDRATASE-RELATED"/>
    <property type="match status" value="1"/>
</dbReference>
<comment type="catalytic activity">
    <reaction evidence="8">
        <text>prephenate + H(+) = 3-phenylpyruvate + CO2 + H2O</text>
        <dbReference type="Rhea" id="RHEA:21648"/>
        <dbReference type="ChEBI" id="CHEBI:15377"/>
        <dbReference type="ChEBI" id="CHEBI:15378"/>
        <dbReference type="ChEBI" id="CHEBI:16526"/>
        <dbReference type="ChEBI" id="CHEBI:18005"/>
        <dbReference type="ChEBI" id="CHEBI:29934"/>
        <dbReference type="EC" id="4.2.1.51"/>
    </reaction>
</comment>
<reference evidence="12" key="1">
    <citation type="journal article" date="2019" name="Int. J. Syst. Evol. Microbiol.">
        <title>The Global Catalogue of Microorganisms (GCM) 10K type strain sequencing project: providing services to taxonomists for standard genome sequencing and annotation.</title>
        <authorList>
            <consortium name="The Broad Institute Genomics Platform"/>
            <consortium name="The Broad Institute Genome Sequencing Center for Infectious Disease"/>
            <person name="Wu L."/>
            <person name="Ma J."/>
        </authorList>
    </citation>
    <scope>NUCLEOTIDE SEQUENCE [LARGE SCALE GENOMIC DNA]</scope>
    <source>
        <strain evidence="12">CAIM 431</strain>
    </source>
</reference>
<evidence type="ECO:0000259" key="9">
    <source>
        <dbReference type="PROSITE" id="PS51171"/>
    </source>
</evidence>
<evidence type="ECO:0000256" key="1">
    <source>
        <dbReference type="ARBA" id="ARBA00004741"/>
    </source>
</evidence>
<evidence type="ECO:0000256" key="4">
    <source>
        <dbReference type="ARBA" id="ARBA00022605"/>
    </source>
</evidence>
<accession>A0ABW4RU75</accession>
<gene>
    <name evidence="11" type="primary">pheA</name>
    <name evidence="11" type="ORF">ACFSCS_05905</name>
</gene>
<keyword evidence="7 11" id="KW-0456">Lyase</keyword>
<dbReference type="Proteomes" id="UP001597326">
    <property type="component" value="Unassembled WGS sequence"/>
</dbReference>
<dbReference type="InterPro" id="IPR045865">
    <property type="entry name" value="ACT-like_dom_sf"/>
</dbReference>
<dbReference type="PROSITE" id="PS51671">
    <property type="entry name" value="ACT"/>
    <property type="match status" value="1"/>
</dbReference>
<evidence type="ECO:0000256" key="2">
    <source>
        <dbReference type="ARBA" id="ARBA00013147"/>
    </source>
</evidence>
<keyword evidence="12" id="KW-1185">Reference proteome</keyword>
<dbReference type="CDD" id="cd13632">
    <property type="entry name" value="PBP2_Aa-PDT_like"/>
    <property type="match status" value="1"/>
</dbReference>